<reference evidence="4" key="1">
    <citation type="submission" date="2014-05" db="EMBL/GenBank/DDBJ databases">
        <authorList>
            <person name="Horn Fabian"/>
        </authorList>
    </citation>
    <scope>NUCLEOTIDE SEQUENCE</scope>
</reference>
<name>A0A060ZVH9_9ACTN</name>
<keyword evidence="2" id="KW-0479">Metal-binding</keyword>
<dbReference type="EMBL" id="JAGGLR010000008">
    <property type="protein sequence ID" value="MBP2062295.1"/>
    <property type="molecule type" value="Genomic_DNA"/>
</dbReference>
<dbReference type="GO" id="GO:0046872">
    <property type="term" value="F:metal ion binding"/>
    <property type="evidence" value="ECO:0007669"/>
    <property type="project" value="UniProtKB-KW"/>
</dbReference>
<dbReference type="RefSeq" id="WP_044571315.1">
    <property type="nucleotide sequence ID" value="NZ_BAABDR010000003.1"/>
</dbReference>
<feature type="domain" description="Fumarylacetoacetase-like C-terminal" evidence="3">
    <location>
        <begin position="82"/>
        <end position="283"/>
    </location>
</feature>
<dbReference type="HOGENOM" id="CLU_028458_3_0_11"/>
<dbReference type="PANTHER" id="PTHR42796">
    <property type="entry name" value="FUMARYLACETOACETATE HYDROLASE DOMAIN-CONTAINING PROTEIN 2A-RELATED"/>
    <property type="match status" value="1"/>
</dbReference>
<evidence type="ECO:0000256" key="2">
    <source>
        <dbReference type="ARBA" id="ARBA00022723"/>
    </source>
</evidence>
<protein>
    <submittedName>
        <fullName evidence="5">2-keto-4-pentenoate hydratase/2-oxohepta-3-ene-1,7-dioic acid hydratase in catechol pathway</fullName>
    </submittedName>
    <submittedName>
        <fullName evidence="4">Fumarylacetoacetate (FAA) hydrolase</fullName>
    </submittedName>
</protein>
<sequence length="286" mass="31243">MRLGLYDDRPVLITGHRSDTVTVVDVAEASGDRFGPDPMHLWEVWDDFRAWGRDRAAWADRAKGRPVERGELGPPVPRPRQIFAIGTNYRSHAAEIGLPAVPSVFTKFATCLTGPDTTVALPSDTVDWEVELVAVIGRRAEGVPRERAWEHVAGLMVGQDLSERTGQFAADPAQFSLAKSHPGFGPTGPWLTTLDELTNPADLAIVCRRGEQELQSGHTGQMIFDVPELIAHLSAVTPLLPGDLIFTGTPSGVGHGRTPRQYLRPGDRLISTIEELGHLHQQFTAT</sequence>
<keyword evidence="6" id="KW-1185">Reference proteome</keyword>
<dbReference type="AlphaFoldDB" id="A0A060ZVH9"/>
<accession>A0A060ZVH9</accession>
<gene>
    <name evidence="5" type="ORF">J2Z30_003311</name>
    <name evidence="4" type="ORF">SIRAN4240</name>
</gene>
<dbReference type="PANTHER" id="PTHR42796:SF4">
    <property type="entry name" value="FUMARYLACETOACETATE HYDROLASE DOMAIN-CONTAINING PROTEIN 2A"/>
    <property type="match status" value="1"/>
</dbReference>
<dbReference type="InterPro" id="IPR011234">
    <property type="entry name" value="Fumarylacetoacetase-like_C"/>
</dbReference>
<evidence type="ECO:0000313" key="6">
    <source>
        <dbReference type="Proteomes" id="UP000756710"/>
    </source>
</evidence>
<dbReference type="GO" id="GO:0016787">
    <property type="term" value="F:hydrolase activity"/>
    <property type="evidence" value="ECO:0007669"/>
    <property type="project" value="UniProtKB-KW"/>
</dbReference>
<dbReference type="Proteomes" id="UP000756710">
    <property type="component" value="Unassembled WGS sequence"/>
</dbReference>
<comment type="similarity">
    <text evidence="1">Belongs to the FAH family.</text>
</comment>
<dbReference type="EMBL" id="LK022848">
    <property type="protein sequence ID" value="CDR07508.1"/>
    <property type="molecule type" value="Genomic_DNA"/>
</dbReference>
<organism evidence="4">
    <name type="scientific">Streptomyces iranensis</name>
    <dbReference type="NCBI Taxonomy" id="576784"/>
    <lineage>
        <taxon>Bacteria</taxon>
        <taxon>Bacillati</taxon>
        <taxon>Actinomycetota</taxon>
        <taxon>Actinomycetes</taxon>
        <taxon>Kitasatosporales</taxon>
        <taxon>Streptomycetaceae</taxon>
        <taxon>Streptomyces</taxon>
        <taxon>Streptomyces violaceusniger group</taxon>
    </lineage>
</organism>
<dbReference type="GO" id="GO:0044281">
    <property type="term" value="P:small molecule metabolic process"/>
    <property type="evidence" value="ECO:0007669"/>
    <property type="project" value="UniProtKB-ARBA"/>
</dbReference>
<dbReference type="SUPFAM" id="SSF56529">
    <property type="entry name" value="FAH"/>
    <property type="match status" value="1"/>
</dbReference>
<dbReference type="Gene3D" id="3.90.850.10">
    <property type="entry name" value="Fumarylacetoacetase-like, C-terminal domain"/>
    <property type="match status" value="1"/>
</dbReference>
<dbReference type="InterPro" id="IPR051121">
    <property type="entry name" value="FAH"/>
</dbReference>
<evidence type="ECO:0000313" key="5">
    <source>
        <dbReference type="EMBL" id="MBP2062295.1"/>
    </source>
</evidence>
<evidence type="ECO:0000259" key="3">
    <source>
        <dbReference type="Pfam" id="PF01557"/>
    </source>
</evidence>
<dbReference type="Pfam" id="PF01557">
    <property type="entry name" value="FAA_hydrolase"/>
    <property type="match status" value="1"/>
</dbReference>
<evidence type="ECO:0000256" key="1">
    <source>
        <dbReference type="ARBA" id="ARBA00010211"/>
    </source>
</evidence>
<proteinExistence type="inferred from homology"/>
<dbReference type="InterPro" id="IPR036663">
    <property type="entry name" value="Fumarylacetoacetase_C_sf"/>
</dbReference>
<keyword evidence="4" id="KW-0378">Hydrolase</keyword>
<evidence type="ECO:0000313" key="4">
    <source>
        <dbReference type="EMBL" id="CDR07508.1"/>
    </source>
</evidence>
<reference evidence="5 6" key="2">
    <citation type="submission" date="2021-03" db="EMBL/GenBank/DDBJ databases">
        <title>Genomic Encyclopedia of Type Strains, Phase IV (KMG-IV): sequencing the most valuable type-strain genomes for metagenomic binning, comparative biology and taxonomic classification.</title>
        <authorList>
            <person name="Goeker M."/>
        </authorList>
    </citation>
    <scope>NUCLEOTIDE SEQUENCE [LARGE SCALE GENOMIC DNA]</scope>
    <source>
        <strain evidence="5 6">DSM 41954</strain>
    </source>
</reference>